<dbReference type="InterPro" id="IPR002347">
    <property type="entry name" value="SDR_fam"/>
</dbReference>
<name>A0ABS1UX75_9PROT</name>
<dbReference type="Proteomes" id="UP000606490">
    <property type="component" value="Unassembled WGS sequence"/>
</dbReference>
<dbReference type="Pfam" id="PF13561">
    <property type="entry name" value="adh_short_C2"/>
    <property type="match status" value="1"/>
</dbReference>
<reference evidence="2 3" key="1">
    <citation type="submission" date="2021-01" db="EMBL/GenBank/DDBJ databases">
        <title>Belnapia mucosa sp. nov. and Belnapia arida sp. nov., isolated from the Tabernas Desert (Almeria, Spain).</title>
        <authorList>
            <person name="Molina-Menor E."/>
            <person name="Vidal-Verdu A."/>
            <person name="Calonge A."/>
            <person name="Satari L."/>
            <person name="Pereto Magraner J."/>
            <person name="Porcar Miralles M."/>
        </authorList>
    </citation>
    <scope>NUCLEOTIDE SEQUENCE [LARGE SCALE GENOMIC DNA]</scope>
    <source>
        <strain evidence="2 3">T6</strain>
    </source>
</reference>
<protein>
    <submittedName>
        <fullName evidence="2">SDR family oxidoreductase</fullName>
    </submittedName>
</protein>
<dbReference type="PANTHER" id="PTHR42760">
    <property type="entry name" value="SHORT-CHAIN DEHYDROGENASES/REDUCTASES FAMILY MEMBER"/>
    <property type="match status" value="1"/>
</dbReference>
<dbReference type="EMBL" id="JAEUXJ010000001">
    <property type="protein sequence ID" value="MBL6454060.1"/>
    <property type="molecule type" value="Genomic_DNA"/>
</dbReference>
<proteinExistence type="inferred from homology"/>
<dbReference type="InterPro" id="IPR036291">
    <property type="entry name" value="NAD(P)-bd_dom_sf"/>
</dbReference>
<dbReference type="PANTHER" id="PTHR42760:SF122">
    <property type="entry name" value="NAD(P)-BINDING PROTEIN"/>
    <property type="match status" value="1"/>
</dbReference>
<dbReference type="InterPro" id="IPR020904">
    <property type="entry name" value="Sc_DH/Rdtase_CS"/>
</dbReference>
<organism evidence="2 3">
    <name type="scientific">Belnapia mucosa</name>
    <dbReference type="NCBI Taxonomy" id="2804532"/>
    <lineage>
        <taxon>Bacteria</taxon>
        <taxon>Pseudomonadati</taxon>
        <taxon>Pseudomonadota</taxon>
        <taxon>Alphaproteobacteria</taxon>
        <taxon>Acetobacterales</taxon>
        <taxon>Roseomonadaceae</taxon>
        <taxon>Belnapia</taxon>
    </lineage>
</organism>
<evidence type="ECO:0000313" key="3">
    <source>
        <dbReference type="Proteomes" id="UP000606490"/>
    </source>
</evidence>
<comment type="similarity">
    <text evidence="1">Belongs to the short-chain dehydrogenases/reductases (SDR) family.</text>
</comment>
<evidence type="ECO:0000256" key="1">
    <source>
        <dbReference type="ARBA" id="ARBA00006484"/>
    </source>
</evidence>
<sequence>MTASQRLQGKVAIVTGAGSCGPGWGNGRATAVLFAREGATVILVDLDRQAAAETAALIEGEGNRCEVAALDVLDLDATVALAEHCDKTYGRIDILHCNVGRGSPGGPLELSVEQFRRDLDMNLTSAFIGCKAVLPVMIRQGTGVITTVGSIGGLRHLGHDHVGYSAGKAGLVQFTRQIAGQYGRHGIRANTIIPGMMDTPLMAVRVAKQGHRGDMAALHEEARRRVPLGRRGTGWDVAHAALYLASDEAAYITGTELLIDGGFMVQTA</sequence>
<dbReference type="PRINTS" id="PR00080">
    <property type="entry name" value="SDRFAMILY"/>
</dbReference>
<keyword evidence="3" id="KW-1185">Reference proteome</keyword>
<dbReference type="PROSITE" id="PS00061">
    <property type="entry name" value="ADH_SHORT"/>
    <property type="match status" value="1"/>
</dbReference>
<dbReference type="PRINTS" id="PR00081">
    <property type="entry name" value="GDHRDH"/>
</dbReference>
<dbReference type="SUPFAM" id="SSF51735">
    <property type="entry name" value="NAD(P)-binding Rossmann-fold domains"/>
    <property type="match status" value="1"/>
</dbReference>
<evidence type="ECO:0000313" key="2">
    <source>
        <dbReference type="EMBL" id="MBL6454060.1"/>
    </source>
</evidence>
<dbReference type="CDD" id="cd05233">
    <property type="entry name" value="SDR_c"/>
    <property type="match status" value="1"/>
</dbReference>
<accession>A0ABS1UX75</accession>
<gene>
    <name evidence="2" type="ORF">JMJ55_01920</name>
</gene>
<comment type="caution">
    <text evidence="2">The sequence shown here is derived from an EMBL/GenBank/DDBJ whole genome shotgun (WGS) entry which is preliminary data.</text>
</comment>
<dbReference type="RefSeq" id="WP_202823794.1">
    <property type="nucleotide sequence ID" value="NZ_JAEUXJ010000001.1"/>
</dbReference>
<dbReference type="Gene3D" id="3.40.50.720">
    <property type="entry name" value="NAD(P)-binding Rossmann-like Domain"/>
    <property type="match status" value="1"/>
</dbReference>